<evidence type="ECO:0000313" key="3">
    <source>
        <dbReference type="Proteomes" id="UP000657918"/>
    </source>
</evidence>
<name>A0A835JJ78_9ROSI</name>
<keyword evidence="3" id="KW-1185">Reference proteome</keyword>
<feature type="compositionally biased region" description="Low complexity" evidence="1">
    <location>
        <begin position="79"/>
        <end position="89"/>
    </location>
</feature>
<dbReference type="PANTHER" id="PTHR35725:SF4">
    <property type="entry name" value="CLASSICAL ARABINOGALACTAN PROTEIN 26"/>
    <property type="match status" value="1"/>
</dbReference>
<dbReference type="PANTHER" id="PTHR35725">
    <property type="entry name" value="CLASSICAL ARABINOGALACTAN PROTEIN 26"/>
    <property type="match status" value="1"/>
</dbReference>
<dbReference type="AlphaFoldDB" id="A0A835JJ78"/>
<evidence type="ECO:0000313" key="2">
    <source>
        <dbReference type="EMBL" id="KAF9669374.1"/>
    </source>
</evidence>
<dbReference type="InterPro" id="IPR039346">
    <property type="entry name" value="AGP25/26"/>
</dbReference>
<reference evidence="2 3" key="1">
    <citation type="submission" date="2020-10" db="EMBL/GenBank/DDBJ databases">
        <title>Plant Genome Project.</title>
        <authorList>
            <person name="Zhang R.-G."/>
        </authorList>
    </citation>
    <scope>NUCLEOTIDE SEQUENCE [LARGE SCALE GENOMIC DNA]</scope>
    <source>
        <strain evidence="2">FAFU-HL-1</strain>
        <tissue evidence="2">Leaf</tissue>
    </source>
</reference>
<dbReference type="Proteomes" id="UP000657918">
    <property type="component" value="Unassembled WGS sequence"/>
</dbReference>
<protein>
    <submittedName>
        <fullName evidence="2">Uncharacterized protein</fullName>
    </submittedName>
</protein>
<comment type="caution">
    <text evidence="2">The sequence shown here is derived from an EMBL/GenBank/DDBJ whole genome shotgun (WGS) entry which is preliminary data.</text>
</comment>
<sequence length="214" mass="23114">MGDPPHIVSYNNIFSPFAHHSLLYTHLSKLITALASQIHVKLSTISAAPAFLPDAPLSSPPALSPDIQPLFPSPGVEAPSPTESSLPTIPSSPSPPNPGDILAPGPERFPISPSGVFRQKRVPVNALLFLEPFYFFLQLRHFSIVPGANFNMFQSIIDKGSSTSDTAESSVSYVSEWLSLVGFISMLINFSGRCLVENGDPSVARRRFPESDLS</sequence>
<evidence type="ECO:0000256" key="1">
    <source>
        <dbReference type="SAM" id="MobiDB-lite"/>
    </source>
</evidence>
<gene>
    <name evidence="2" type="ORF">SADUNF_Sadunf14G0101000</name>
</gene>
<feature type="region of interest" description="Disordered" evidence="1">
    <location>
        <begin position="68"/>
        <end position="105"/>
    </location>
</feature>
<dbReference type="EMBL" id="JADGMS010000014">
    <property type="protein sequence ID" value="KAF9669374.1"/>
    <property type="molecule type" value="Genomic_DNA"/>
</dbReference>
<organism evidence="2 3">
    <name type="scientific">Salix dunnii</name>
    <dbReference type="NCBI Taxonomy" id="1413687"/>
    <lineage>
        <taxon>Eukaryota</taxon>
        <taxon>Viridiplantae</taxon>
        <taxon>Streptophyta</taxon>
        <taxon>Embryophyta</taxon>
        <taxon>Tracheophyta</taxon>
        <taxon>Spermatophyta</taxon>
        <taxon>Magnoliopsida</taxon>
        <taxon>eudicotyledons</taxon>
        <taxon>Gunneridae</taxon>
        <taxon>Pentapetalae</taxon>
        <taxon>rosids</taxon>
        <taxon>fabids</taxon>
        <taxon>Malpighiales</taxon>
        <taxon>Salicaceae</taxon>
        <taxon>Saliceae</taxon>
        <taxon>Salix</taxon>
    </lineage>
</organism>
<accession>A0A835JJ78</accession>
<proteinExistence type="predicted"/>